<sequence length="81" mass="8895">MTRGGDPLAPDNIVTACWVCNSAKGNLTLDVLAWTLRDPADDGWHGLADHYADLWAALGRPVLRPGERAWLAAERLYPRPS</sequence>
<dbReference type="Proteomes" id="UP000062973">
    <property type="component" value="Chromosome"/>
</dbReference>
<reference evidence="1 2" key="1">
    <citation type="submission" date="2014-07" db="EMBL/GenBank/DDBJ databases">
        <title>Whole Genome Sequence of the Amycolatopsis methanolica 239.</title>
        <authorList>
            <person name="Tang B."/>
        </authorList>
    </citation>
    <scope>NUCLEOTIDE SEQUENCE [LARGE SCALE GENOMIC DNA]</scope>
    <source>
        <strain evidence="1 2">239</strain>
    </source>
</reference>
<dbReference type="HOGENOM" id="CLU_2566316_0_0_11"/>
<organism evidence="1 2">
    <name type="scientific">Amycolatopsis methanolica 239</name>
    <dbReference type="NCBI Taxonomy" id="1068978"/>
    <lineage>
        <taxon>Bacteria</taxon>
        <taxon>Bacillati</taxon>
        <taxon>Actinomycetota</taxon>
        <taxon>Actinomycetes</taxon>
        <taxon>Pseudonocardiales</taxon>
        <taxon>Pseudonocardiaceae</taxon>
        <taxon>Amycolatopsis</taxon>
        <taxon>Amycolatopsis methanolica group</taxon>
    </lineage>
</organism>
<proteinExistence type="predicted"/>
<keyword evidence="2" id="KW-1185">Reference proteome</keyword>
<evidence type="ECO:0000313" key="1">
    <source>
        <dbReference type="EMBL" id="AIJ22991.1"/>
    </source>
</evidence>
<name>A0A076MVG8_AMYME</name>
<protein>
    <recommendedName>
        <fullName evidence="3">HNH endonuclease</fullName>
    </recommendedName>
</protein>
<evidence type="ECO:0000313" key="2">
    <source>
        <dbReference type="Proteomes" id="UP000062973"/>
    </source>
</evidence>
<dbReference type="KEGG" id="amq:AMETH_2899"/>
<evidence type="ECO:0008006" key="3">
    <source>
        <dbReference type="Google" id="ProtNLM"/>
    </source>
</evidence>
<dbReference type="EMBL" id="CP009110">
    <property type="protein sequence ID" value="AIJ22991.1"/>
    <property type="molecule type" value="Genomic_DNA"/>
</dbReference>
<accession>A0A076MVG8</accession>
<dbReference type="AlphaFoldDB" id="A0A076MVG8"/>
<gene>
    <name evidence="1" type="ORF">AMETH_2899</name>
</gene>